<feature type="transmembrane region" description="Helical" evidence="7">
    <location>
        <begin position="39"/>
        <end position="57"/>
    </location>
</feature>
<evidence type="ECO:0000256" key="6">
    <source>
        <dbReference type="ARBA" id="ARBA00023136"/>
    </source>
</evidence>
<sequence length="290" mass="28728">MQPFPAGRAGAVLLVLAAAGSTQFGAAVAALLFPRVGPLGVVTLRLALSAAILLVLFRPRLSGRSAADWRLVAAFGLALGGMNTAFYAAIDRIPLGAAVTLELLGPLALSVVAARRWTSLVWAGLALTGVVLLGGGDVRGLDPLGVLFALVAAALWAAYIVLSSRVGRRFARADGLALAMAVAAALSLPFGLAHAGGALLAPGTLAAGATVAVLSSALPYSLEMAALRRLPAATFAVMMSLAPAIAALAGFLVLDQALGPVQLAAIALVALASAGAVRAAGPRGADAAPP</sequence>
<feature type="transmembrane region" description="Helical" evidence="7">
    <location>
        <begin position="144"/>
        <end position="162"/>
    </location>
</feature>
<feature type="transmembrane region" description="Helical" evidence="7">
    <location>
        <begin position="260"/>
        <end position="280"/>
    </location>
</feature>
<dbReference type="Proteomes" id="UP001595955">
    <property type="component" value="Unassembled WGS sequence"/>
</dbReference>
<feature type="domain" description="EamA" evidence="8">
    <location>
        <begin position="144"/>
        <end position="274"/>
    </location>
</feature>
<keyword evidence="4 7" id="KW-0812">Transmembrane</keyword>
<comment type="similarity">
    <text evidence="2">Belongs to the EamA transporter family.</text>
</comment>
<gene>
    <name evidence="9" type="ORF">ACFO3F_05450</name>
</gene>
<dbReference type="EMBL" id="JBHSGF010000003">
    <property type="protein sequence ID" value="MFC4554687.1"/>
    <property type="molecule type" value="Genomic_DNA"/>
</dbReference>
<protein>
    <submittedName>
        <fullName evidence="9">DMT family transporter</fullName>
    </submittedName>
</protein>
<accession>A0ABV9D7G4</accession>
<organism evidence="9 10">
    <name type="scientific">Georgenia faecalis</name>
    <dbReference type="NCBI Taxonomy" id="2483799"/>
    <lineage>
        <taxon>Bacteria</taxon>
        <taxon>Bacillati</taxon>
        <taxon>Actinomycetota</taxon>
        <taxon>Actinomycetes</taxon>
        <taxon>Micrococcales</taxon>
        <taxon>Bogoriellaceae</taxon>
        <taxon>Georgenia</taxon>
    </lineage>
</organism>
<keyword evidence="5 7" id="KW-1133">Transmembrane helix</keyword>
<dbReference type="InterPro" id="IPR000620">
    <property type="entry name" value="EamA_dom"/>
</dbReference>
<keyword evidence="6 7" id="KW-0472">Membrane</keyword>
<evidence type="ECO:0000313" key="10">
    <source>
        <dbReference type="Proteomes" id="UP001595955"/>
    </source>
</evidence>
<comment type="caution">
    <text evidence="9">The sequence shown here is derived from an EMBL/GenBank/DDBJ whole genome shotgun (WGS) entry which is preliminary data.</text>
</comment>
<feature type="transmembrane region" description="Helical" evidence="7">
    <location>
        <begin position="199"/>
        <end position="220"/>
    </location>
</feature>
<dbReference type="PANTHER" id="PTHR42920:SF5">
    <property type="entry name" value="EAMA DOMAIN-CONTAINING PROTEIN"/>
    <property type="match status" value="1"/>
</dbReference>
<dbReference type="PANTHER" id="PTHR42920">
    <property type="entry name" value="OS03G0707200 PROTEIN-RELATED"/>
    <property type="match status" value="1"/>
</dbReference>
<evidence type="ECO:0000259" key="8">
    <source>
        <dbReference type="Pfam" id="PF00892"/>
    </source>
</evidence>
<feature type="transmembrane region" description="Helical" evidence="7">
    <location>
        <begin position="95"/>
        <end position="113"/>
    </location>
</feature>
<evidence type="ECO:0000256" key="5">
    <source>
        <dbReference type="ARBA" id="ARBA00022989"/>
    </source>
</evidence>
<proteinExistence type="inferred from homology"/>
<dbReference type="InterPro" id="IPR037185">
    <property type="entry name" value="EmrE-like"/>
</dbReference>
<name>A0ABV9D7G4_9MICO</name>
<dbReference type="InterPro" id="IPR051258">
    <property type="entry name" value="Diverse_Substrate_Transporter"/>
</dbReference>
<dbReference type="Pfam" id="PF00892">
    <property type="entry name" value="EamA"/>
    <property type="match status" value="1"/>
</dbReference>
<evidence type="ECO:0000256" key="4">
    <source>
        <dbReference type="ARBA" id="ARBA00022692"/>
    </source>
</evidence>
<feature type="transmembrane region" description="Helical" evidence="7">
    <location>
        <begin position="174"/>
        <end position="193"/>
    </location>
</feature>
<evidence type="ECO:0000256" key="3">
    <source>
        <dbReference type="ARBA" id="ARBA00022475"/>
    </source>
</evidence>
<dbReference type="RefSeq" id="WP_244925304.1">
    <property type="nucleotide sequence ID" value="NZ_CP033325.1"/>
</dbReference>
<comment type="subcellular location">
    <subcellularLocation>
        <location evidence="1">Cell membrane</location>
        <topology evidence="1">Multi-pass membrane protein</topology>
    </subcellularLocation>
</comment>
<evidence type="ECO:0000256" key="7">
    <source>
        <dbReference type="SAM" id="Phobius"/>
    </source>
</evidence>
<evidence type="ECO:0000256" key="1">
    <source>
        <dbReference type="ARBA" id="ARBA00004651"/>
    </source>
</evidence>
<keyword evidence="10" id="KW-1185">Reference proteome</keyword>
<keyword evidence="3" id="KW-1003">Cell membrane</keyword>
<feature type="transmembrane region" description="Helical" evidence="7">
    <location>
        <begin position="232"/>
        <end position="254"/>
    </location>
</feature>
<evidence type="ECO:0000256" key="2">
    <source>
        <dbReference type="ARBA" id="ARBA00007362"/>
    </source>
</evidence>
<evidence type="ECO:0000313" key="9">
    <source>
        <dbReference type="EMBL" id="MFC4554687.1"/>
    </source>
</evidence>
<feature type="transmembrane region" description="Helical" evidence="7">
    <location>
        <begin position="69"/>
        <end position="89"/>
    </location>
</feature>
<reference evidence="10" key="1">
    <citation type="journal article" date="2019" name="Int. J. Syst. Evol. Microbiol.">
        <title>The Global Catalogue of Microorganisms (GCM) 10K type strain sequencing project: providing services to taxonomists for standard genome sequencing and annotation.</title>
        <authorList>
            <consortium name="The Broad Institute Genomics Platform"/>
            <consortium name="The Broad Institute Genome Sequencing Center for Infectious Disease"/>
            <person name="Wu L."/>
            <person name="Ma J."/>
        </authorList>
    </citation>
    <scope>NUCLEOTIDE SEQUENCE [LARGE SCALE GENOMIC DNA]</scope>
    <source>
        <strain evidence="10">JCM 3369</strain>
    </source>
</reference>
<dbReference type="SUPFAM" id="SSF103481">
    <property type="entry name" value="Multidrug resistance efflux transporter EmrE"/>
    <property type="match status" value="1"/>
</dbReference>
<feature type="transmembrane region" description="Helical" evidence="7">
    <location>
        <begin position="120"/>
        <end position="138"/>
    </location>
</feature>